<dbReference type="GO" id="GO:0005737">
    <property type="term" value="C:cytoplasm"/>
    <property type="evidence" value="ECO:0007669"/>
    <property type="project" value="TreeGrafter"/>
</dbReference>
<evidence type="ECO:0000313" key="8">
    <source>
        <dbReference type="Proteomes" id="UP000001826"/>
    </source>
</evidence>
<dbReference type="GO" id="GO:0004222">
    <property type="term" value="F:metalloendopeptidase activity"/>
    <property type="evidence" value="ECO:0007669"/>
    <property type="project" value="InterPro"/>
</dbReference>
<protein>
    <submittedName>
        <fullName evidence="7">Predicted membrane-associated Zn-dependent protease</fullName>
    </submittedName>
</protein>
<dbReference type="Gene3D" id="2.30.42.10">
    <property type="match status" value="1"/>
</dbReference>
<evidence type="ECO:0000256" key="5">
    <source>
        <dbReference type="SAM" id="Phobius"/>
    </source>
</evidence>
<feature type="transmembrane region" description="Helical" evidence="5">
    <location>
        <begin position="21"/>
        <end position="41"/>
    </location>
</feature>
<dbReference type="GO" id="GO:0012505">
    <property type="term" value="C:endomembrane system"/>
    <property type="evidence" value="ECO:0007669"/>
    <property type="project" value="UniProtKB-SubCell"/>
</dbReference>
<dbReference type="KEGG" id="mka:MK0981"/>
<accession>Q8TWQ1</accession>
<dbReference type="PANTHER" id="PTHR13325:SF3">
    <property type="entry name" value="MEMBRANE-BOUND TRANSCRIPTION FACTOR SITE-2 PROTEASE"/>
    <property type="match status" value="1"/>
</dbReference>
<evidence type="ECO:0000256" key="1">
    <source>
        <dbReference type="ARBA" id="ARBA00004127"/>
    </source>
</evidence>
<dbReference type="STRING" id="190192.MK0981"/>
<dbReference type="SUPFAM" id="SSF50156">
    <property type="entry name" value="PDZ domain-like"/>
    <property type="match status" value="1"/>
</dbReference>
<keyword evidence="2 5" id="KW-0812">Transmembrane</keyword>
<evidence type="ECO:0000313" key="7">
    <source>
        <dbReference type="EMBL" id="AAM02194.1"/>
    </source>
</evidence>
<dbReference type="PATRIC" id="fig|190192.8.peg.1028"/>
<dbReference type="InterPro" id="IPR008915">
    <property type="entry name" value="Peptidase_M50"/>
</dbReference>
<dbReference type="InterPro" id="IPR036034">
    <property type="entry name" value="PDZ_sf"/>
</dbReference>
<feature type="transmembrane region" description="Helical" evidence="5">
    <location>
        <begin position="186"/>
        <end position="209"/>
    </location>
</feature>
<organism evidence="7 8">
    <name type="scientific">Methanopyrus kandleri (strain AV19 / DSM 6324 / JCM 9639 / NBRC 100938)</name>
    <dbReference type="NCBI Taxonomy" id="190192"/>
    <lineage>
        <taxon>Archaea</taxon>
        <taxon>Methanobacteriati</taxon>
        <taxon>Methanobacteriota</taxon>
        <taxon>Methanomada group</taxon>
        <taxon>Methanopyri</taxon>
        <taxon>Methanopyrales</taxon>
        <taxon>Methanopyraceae</taxon>
        <taxon>Methanopyrus</taxon>
    </lineage>
</organism>
<dbReference type="PANTHER" id="PTHR13325">
    <property type="entry name" value="PROTEASE M50 MEMBRANE-BOUND TRANSCRIPTION FACTOR SITE 2 PROTEASE"/>
    <property type="match status" value="1"/>
</dbReference>
<feature type="transmembrane region" description="Helical" evidence="5">
    <location>
        <begin position="108"/>
        <end position="128"/>
    </location>
</feature>
<dbReference type="InterPro" id="IPR001193">
    <property type="entry name" value="MBTPS2"/>
</dbReference>
<feature type="transmembrane region" description="Helical" evidence="5">
    <location>
        <begin position="75"/>
        <end position="96"/>
    </location>
</feature>
<comment type="subcellular location">
    <subcellularLocation>
        <location evidence="1">Endomembrane system</location>
        <topology evidence="1">Multi-pass membrane protein</topology>
    </subcellularLocation>
</comment>
<keyword evidence="4 5" id="KW-0472">Membrane</keyword>
<dbReference type="EnsemblBacteria" id="AAM02194">
    <property type="protein sequence ID" value="AAM02194"/>
    <property type="gene ID" value="MK0981"/>
</dbReference>
<sequence length="372" mass="39858">MLLRVPYLPQVHSHRGIPLEAETVAIALTIILAAMALGRAAGMKFRYGILYRATRSVGFMDRWLEHTLLGPVLKVSVRASPILGFAGLAFAIYTLVKGASEGSGGFTVLLPGITLPLISGLASLAVILTVHELGHAVAARLSGIRIKRIGFFLVVVLPGAFVELEEEEFRRAPLRRRIEVLSAGPAFNVLTSFIAMGAVLGLSAIPGYVTSGVMVHGKMFKDVPLHTGEVIREVDGQPVKTIVDLRRALANHKPGDVVQVATDSGTKLVKVHEHRGRPVLGVYVIPNFGGYLVSEVMVALVMFLNMLGMLSLGIGVANLLPIKPLDGGRIVHEVLREVLDPSLASRLSTTVSIVALILLVLNLRAPYHVLGT</sequence>
<name>Q8TWQ1_METKA</name>
<evidence type="ECO:0000256" key="2">
    <source>
        <dbReference type="ARBA" id="ARBA00022692"/>
    </source>
</evidence>
<dbReference type="GO" id="GO:0016020">
    <property type="term" value="C:membrane"/>
    <property type="evidence" value="ECO:0007669"/>
    <property type="project" value="InterPro"/>
</dbReference>
<dbReference type="AlphaFoldDB" id="Q8TWQ1"/>
<dbReference type="PaxDb" id="190192-MK0981"/>
<keyword evidence="3 5" id="KW-1133">Transmembrane helix</keyword>
<reference evidence="7 8" key="1">
    <citation type="journal article" date="2002" name="Proc. Natl. Acad. Sci. U.S.A.">
        <title>The complete genome of hyperthermophile Methanopyrus kandleri AV19 and monophyly of archaeal methanogens.</title>
        <authorList>
            <person name="Slesarev A.I."/>
            <person name="Mezhevaya K.V."/>
            <person name="Makarova K.S."/>
            <person name="Polushin N.N."/>
            <person name="Shcherbinina O.V."/>
            <person name="Shakhova V.V."/>
            <person name="Belova G.I."/>
            <person name="Aravind L."/>
            <person name="Natale D.A."/>
            <person name="Rogozin I.B."/>
            <person name="Tatusov R.L."/>
            <person name="Wolf Y.I."/>
            <person name="Stetter K.O."/>
            <person name="Malykh A.G."/>
            <person name="Koonin E.V."/>
            <person name="Kozyavkin S.A."/>
        </authorList>
    </citation>
    <scope>NUCLEOTIDE SEQUENCE [LARGE SCALE GENOMIC DNA]</scope>
    <source>
        <strain evidence="8">AV19 / DSM 6324 / JCM 9639 / NBRC 100938</strain>
    </source>
</reference>
<keyword evidence="7" id="KW-0645">Protease</keyword>
<evidence type="ECO:0000256" key="3">
    <source>
        <dbReference type="ARBA" id="ARBA00022989"/>
    </source>
</evidence>
<dbReference type="HOGENOM" id="CLU_042134_1_0_2"/>
<gene>
    <name evidence="7" type="ordered locus">MK0981</name>
</gene>
<dbReference type="GO" id="GO:0031293">
    <property type="term" value="P:membrane protein intracellular domain proteolysis"/>
    <property type="evidence" value="ECO:0007669"/>
    <property type="project" value="TreeGrafter"/>
</dbReference>
<dbReference type="InParanoid" id="Q8TWQ1"/>
<evidence type="ECO:0000259" key="6">
    <source>
        <dbReference type="Pfam" id="PF02163"/>
    </source>
</evidence>
<keyword evidence="8" id="KW-1185">Reference proteome</keyword>
<feature type="transmembrane region" description="Helical" evidence="5">
    <location>
        <begin position="296"/>
        <end position="322"/>
    </location>
</feature>
<feature type="transmembrane region" description="Helical" evidence="5">
    <location>
        <begin position="343"/>
        <end position="363"/>
    </location>
</feature>
<dbReference type="EMBL" id="AE009439">
    <property type="protein sequence ID" value="AAM02194.1"/>
    <property type="molecule type" value="Genomic_DNA"/>
</dbReference>
<feature type="domain" description="Peptidase M50" evidence="6">
    <location>
        <begin position="121"/>
        <end position="360"/>
    </location>
</feature>
<dbReference type="PRINTS" id="PR01000">
    <property type="entry name" value="SREBPS2PTASE"/>
</dbReference>
<evidence type="ECO:0000256" key="4">
    <source>
        <dbReference type="ARBA" id="ARBA00023136"/>
    </source>
</evidence>
<keyword evidence="7" id="KW-0378">Hydrolase</keyword>
<dbReference type="Proteomes" id="UP000001826">
    <property type="component" value="Chromosome"/>
</dbReference>
<proteinExistence type="predicted"/>
<dbReference type="Pfam" id="PF02163">
    <property type="entry name" value="Peptidase_M50"/>
    <property type="match status" value="1"/>
</dbReference>